<sequence length="59" mass="7076">MILLNKNKIQKEIKEINLLNYKEEKIKISLNQSLSPKENALQFKHIKRTKILLKPYKIN</sequence>
<evidence type="ECO:0000313" key="2">
    <source>
        <dbReference type="Proteomes" id="UP000536100"/>
    </source>
</evidence>
<dbReference type="EMBL" id="JACHFB010000002">
    <property type="protein sequence ID" value="MBB6213024.1"/>
    <property type="molecule type" value="Genomic_DNA"/>
</dbReference>
<proteinExistence type="predicted"/>
<accession>A0A7W9ZMS3</accession>
<organism evidence="1 2">
    <name type="scientific">Borreliella californiensis</name>
    <dbReference type="NCBI Taxonomy" id="373543"/>
    <lineage>
        <taxon>Bacteria</taxon>
        <taxon>Pseudomonadati</taxon>
        <taxon>Spirochaetota</taxon>
        <taxon>Spirochaetia</taxon>
        <taxon>Spirochaetales</taxon>
        <taxon>Borreliaceae</taxon>
        <taxon>Borreliella</taxon>
    </lineage>
</organism>
<dbReference type="Proteomes" id="UP000536100">
    <property type="component" value="Unassembled WGS sequence"/>
</dbReference>
<comment type="caution">
    <text evidence="1">The sequence shown here is derived from an EMBL/GenBank/DDBJ whole genome shotgun (WGS) entry which is preliminary data.</text>
</comment>
<protein>
    <submittedName>
        <fullName evidence="1">Putative ribosome quality control (RQC) complex YloA/Tae2 family protein</fullName>
    </submittedName>
</protein>
<reference evidence="1 2" key="1">
    <citation type="submission" date="2020-08" db="EMBL/GenBank/DDBJ databases">
        <title>Genomic Encyclopedia of Type Strains, Phase IV (KMG-IV): sequencing the most valuable type-strain genomes for metagenomic binning, comparative biology and taxonomic classification.</title>
        <authorList>
            <person name="Goeker M."/>
        </authorList>
    </citation>
    <scope>NUCLEOTIDE SEQUENCE [LARGE SCALE GENOMIC DNA]</scope>
    <source>
        <strain evidence="1 2">DSM 17989</strain>
    </source>
</reference>
<gene>
    <name evidence="1" type="ORF">HNP67_000507</name>
</gene>
<evidence type="ECO:0000313" key="1">
    <source>
        <dbReference type="EMBL" id="MBB6213024.1"/>
    </source>
</evidence>
<name>A0A7W9ZMS3_9SPIR</name>
<dbReference type="AlphaFoldDB" id="A0A7W9ZMS3"/>